<feature type="signal peptide" evidence="1">
    <location>
        <begin position="1"/>
        <end position="24"/>
    </location>
</feature>
<dbReference type="AlphaFoldDB" id="A0A5B8UL87"/>
<dbReference type="EMBL" id="CP042433">
    <property type="protein sequence ID" value="QEC56949.1"/>
    <property type="molecule type" value="Genomic_DNA"/>
</dbReference>
<dbReference type="PANTHER" id="PTHR38477">
    <property type="entry name" value="HYPOTHETICAL EXPORTED PROTEIN"/>
    <property type="match status" value="1"/>
</dbReference>
<gene>
    <name evidence="2" type="ORF">FSB75_13915</name>
</gene>
<dbReference type="KEGG" id="fgg:FSB75_13915"/>
<organism evidence="2 3">
    <name type="scientific">Flavisolibacter ginsenosidimutans</name>
    <dbReference type="NCBI Taxonomy" id="661481"/>
    <lineage>
        <taxon>Bacteria</taxon>
        <taxon>Pseudomonadati</taxon>
        <taxon>Bacteroidota</taxon>
        <taxon>Chitinophagia</taxon>
        <taxon>Chitinophagales</taxon>
        <taxon>Chitinophagaceae</taxon>
        <taxon>Flavisolibacter</taxon>
    </lineage>
</organism>
<dbReference type="InterPro" id="IPR032676">
    <property type="entry name" value="YkuD_2"/>
</dbReference>
<dbReference type="RefSeq" id="WP_146788702.1">
    <property type="nucleotide sequence ID" value="NZ_BAABIO010000003.1"/>
</dbReference>
<dbReference type="PANTHER" id="PTHR38477:SF1">
    <property type="entry name" value="MUREIN L,D-TRANSPEPTIDASE CATALYTIC DOMAIN FAMILY PROTEIN"/>
    <property type="match status" value="1"/>
</dbReference>
<evidence type="ECO:0000313" key="3">
    <source>
        <dbReference type="Proteomes" id="UP000321204"/>
    </source>
</evidence>
<protein>
    <submittedName>
        <fullName evidence="2">Murein L,D-transpeptidase catalytic domain family protein</fullName>
    </submittedName>
</protein>
<proteinExistence type="predicted"/>
<sequence length="246" mass="27162">MKKFFLPTSILCLLTLFFALSSFKAKSNKVAYKNAAVKNVSAEDLTSAEAVSNKLYDSLKLNELGLSKEVLQMAYKGQQQLLNNGVLNNDAVVAIADFSQPSSQKRLYIIDTKNYRVLFNTYVAHGRNSGLTYAERFSNRPESLESSLGFYVTKNTYFGKHGLSLKLEGLEKGFNDNAEARAIVLHGAEYIGTSRADAAYMGRSFGCPAVPQAQSETVINLLKNGTCLFLYHPTEQYLHGSKILNG</sequence>
<feature type="chain" id="PRO_5022879973" evidence="1">
    <location>
        <begin position="25"/>
        <end position="246"/>
    </location>
</feature>
<evidence type="ECO:0000313" key="2">
    <source>
        <dbReference type="EMBL" id="QEC56949.1"/>
    </source>
</evidence>
<evidence type="ECO:0000256" key="1">
    <source>
        <dbReference type="SAM" id="SignalP"/>
    </source>
</evidence>
<reference evidence="2 3" key="1">
    <citation type="journal article" date="2015" name="Int. J. Syst. Evol. Microbiol.">
        <title>Flavisolibacter ginsenosidimutans sp. nov., with ginsenoside-converting activity isolated from soil used for cultivating ginseng.</title>
        <authorList>
            <person name="Zhao Y."/>
            <person name="Liu Q."/>
            <person name="Kang M.S."/>
            <person name="Jin F."/>
            <person name="Yu H."/>
            <person name="Im W.T."/>
        </authorList>
    </citation>
    <scope>NUCLEOTIDE SEQUENCE [LARGE SCALE GENOMIC DNA]</scope>
    <source>
        <strain evidence="2 3">Gsoil 636</strain>
    </source>
</reference>
<dbReference type="OrthoDB" id="9815195at2"/>
<accession>A0A5B8UL87</accession>
<keyword evidence="1" id="KW-0732">Signal</keyword>
<dbReference type="Proteomes" id="UP000321204">
    <property type="component" value="Chromosome"/>
</dbReference>
<keyword evidence="3" id="KW-1185">Reference proteome</keyword>
<dbReference type="Pfam" id="PF13645">
    <property type="entry name" value="YkuD_2"/>
    <property type="match status" value="1"/>
</dbReference>
<name>A0A5B8UL87_9BACT</name>